<feature type="domain" description="CBS" evidence="7">
    <location>
        <begin position="326"/>
        <end position="386"/>
    </location>
</feature>
<evidence type="ECO:0000256" key="1">
    <source>
        <dbReference type="ARBA" id="ARBA00012528"/>
    </source>
</evidence>
<dbReference type="SUPFAM" id="SSF52172">
    <property type="entry name" value="CheY-like"/>
    <property type="match status" value="1"/>
</dbReference>
<dbReference type="OrthoDB" id="244535at2"/>
<dbReference type="PROSITE" id="PS50887">
    <property type="entry name" value="GGDEF"/>
    <property type="match status" value="1"/>
</dbReference>
<keyword evidence="9" id="KW-1185">Reference proteome</keyword>
<dbReference type="Gene3D" id="3.30.70.270">
    <property type="match status" value="1"/>
</dbReference>
<dbReference type="CDD" id="cd17574">
    <property type="entry name" value="REC_OmpR"/>
    <property type="match status" value="1"/>
</dbReference>
<sequence>MPQLSPKVLLADDDSAMLRLLSKWLESAGYNVQRAVDGAQAAAMIEQDCPQVLVTDWEMPHMDGLELVRWVRAQNLPNYVYIIFLTVRSGLDDMIRGLDAGADDFVKKPVDKDELLARLRAASRVLELEKRLSLLARTDPMTGLLTKKVFHEMLVKEWGRSTRHHFPLSCVMFDCDFFKRINDTYGHPVGDEVIRRIGRTLSSNCRGSDVIARFGGEEFAVLLPETTESNAAIWAERIRKLVAADRIMVDGKELAITISGGVAQRMVDNAQPDQLVDMADQALLVAKRSGRDRIVTFSSMLGNTQVHTADTDPITLLKNVPASCVMTAMVATLRQDDKVGSASKFFLRFRINSAPVVDSEGKLVGILSEKDVMSIMLWPQWWNTQIKDVMKQNVVCYDEDTPALSIYEFLCRVTIRAAVIVRDGRPTGLITRGSLLRYFSNLIAISQHADLIPESERTANMPTRTEILAGPPIESRISQTVGCLRHECDDLQQRFDTKGDDLVPCMVGGASRIQELVNDLLSLSREANEVAHVNRAEGENLDSATASGSLMAAIEAMGLATEEVLEESR</sequence>
<dbReference type="NCBIfam" id="TIGR00254">
    <property type="entry name" value="GGDEF"/>
    <property type="match status" value="1"/>
</dbReference>
<evidence type="ECO:0000256" key="4">
    <source>
        <dbReference type="PROSITE-ProRule" id="PRU00703"/>
    </source>
</evidence>
<evidence type="ECO:0000256" key="2">
    <source>
        <dbReference type="ARBA" id="ARBA00034247"/>
    </source>
</evidence>
<dbReference type="InterPro" id="IPR043128">
    <property type="entry name" value="Rev_trsase/Diguanyl_cyclase"/>
</dbReference>
<proteinExistence type="predicted"/>
<dbReference type="AlphaFoldDB" id="D2QYB7"/>
<feature type="domain" description="CBS" evidence="7">
    <location>
        <begin position="390"/>
        <end position="445"/>
    </location>
</feature>
<dbReference type="Proteomes" id="UP000001887">
    <property type="component" value="Chromosome"/>
</dbReference>
<feature type="modified residue" description="4-aspartylphosphate" evidence="3">
    <location>
        <position position="56"/>
    </location>
</feature>
<dbReference type="HOGENOM" id="CLU_478856_0_0_0"/>
<comment type="catalytic activity">
    <reaction evidence="2">
        <text>2 GTP = 3',3'-c-di-GMP + 2 diphosphate</text>
        <dbReference type="Rhea" id="RHEA:24898"/>
        <dbReference type="ChEBI" id="CHEBI:33019"/>
        <dbReference type="ChEBI" id="CHEBI:37565"/>
        <dbReference type="ChEBI" id="CHEBI:58805"/>
        <dbReference type="EC" id="2.7.7.65"/>
    </reaction>
</comment>
<dbReference type="SUPFAM" id="SSF54631">
    <property type="entry name" value="CBS-domain pair"/>
    <property type="match status" value="1"/>
</dbReference>
<evidence type="ECO:0000256" key="3">
    <source>
        <dbReference type="PROSITE-ProRule" id="PRU00169"/>
    </source>
</evidence>
<dbReference type="InterPro" id="IPR000160">
    <property type="entry name" value="GGDEF_dom"/>
</dbReference>
<accession>D2QYB7</accession>
<dbReference type="GO" id="GO:0052621">
    <property type="term" value="F:diguanylate cyclase activity"/>
    <property type="evidence" value="ECO:0007669"/>
    <property type="project" value="UniProtKB-EC"/>
</dbReference>
<evidence type="ECO:0000313" key="8">
    <source>
        <dbReference type="EMBL" id="ADB16331.1"/>
    </source>
</evidence>
<dbReference type="PANTHER" id="PTHR45138">
    <property type="entry name" value="REGULATORY COMPONENTS OF SENSORY TRANSDUCTION SYSTEM"/>
    <property type="match status" value="1"/>
</dbReference>
<dbReference type="InterPro" id="IPR001789">
    <property type="entry name" value="Sig_transdc_resp-reg_receiver"/>
</dbReference>
<dbReference type="EC" id="2.7.7.65" evidence="1"/>
<dbReference type="SUPFAM" id="SSF55073">
    <property type="entry name" value="Nucleotide cyclase"/>
    <property type="match status" value="1"/>
</dbReference>
<gene>
    <name evidence="8" type="ordered locus">Psta_1656</name>
</gene>
<dbReference type="CDD" id="cd01949">
    <property type="entry name" value="GGDEF"/>
    <property type="match status" value="1"/>
</dbReference>
<keyword evidence="4" id="KW-0129">CBS domain</keyword>
<reference evidence="8 9" key="1">
    <citation type="journal article" date="2009" name="Stand. Genomic Sci.">
        <title>Complete genome sequence of Pirellula staleyi type strain (ATCC 27377).</title>
        <authorList>
            <person name="Clum A."/>
            <person name="Tindall B.J."/>
            <person name="Sikorski J."/>
            <person name="Ivanova N."/>
            <person name="Mavrommatis K."/>
            <person name="Lucas S."/>
            <person name="Glavina del Rio T."/>
            <person name="Nolan M."/>
            <person name="Chen F."/>
            <person name="Tice H."/>
            <person name="Pitluck S."/>
            <person name="Cheng J.F."/>
            <person name="Chertkov O."/>
            <person name="Brettin T."/>
            <person name="Han C."/>
            <person name="Detter J.C."/>
            <person name="Kuske C."/>
            <person name="Bruce D."/>
            <person name="Goodwin L."/>
            <person name="Ovchinikova G."/>
            <person name="Pati A."/>
            <person name="Mikhailova N."/>
            <person name="Chen A."/>
            <person name="Palaniappan K."/>
            <person name="Land M."/>
            <person name="Hauser L."/>
            <person name="Chang Y.J."/>
            <person name="Jeffries C.D."/>
            <person name="Chain P."/>
            <person name="Rohde M."/>
            <person name="Goker M."/>
            <person name="Bristow J."/>
            <person name="Eisen J.A."/>
            <person name="Markowitz V."/>
            <person name="Hugenholtz P."/>
            <person name="Kyrpides N.C."/>
            <person name="Klenk H.P."/>
            <person name="Lapidus A."/>
        </authorList>
    </citation>
    <scope>NUCLEOTIDE SEQUENCE [LARGE SCALE GENOMIC DNA]</scope>
    <source>
        <strain evidence="9">ATCC 27377 / DSM 6068 / ICPB 4128</strain>
    </source>
</reference>
<dbReference type="SMART" id="SM00267">
    <property type="entry name" value="GGDEF"/>
    <property type="match status" value="1"/>
</dbReference>
<dbReference type="SMART" id="SM00116">
    <property type="entry name" value="CBS"/>
    <property type="match status" value="2"/>
</dbReference>
<dbReference type="InterPro" id="IPR046342">
    <property type="entry name" value="CBS_dom_sf"/>
</dbReference>
<dbReference type="Gene3D" id="3.40.50.2300">
    <property type="match status" value="1"/>
</dbReference>
<dbReference type="GO" id="GO:0043709">
    <property type="term" value="P:cell adhesion involved in single-species biofilm formation"/>
    <property type="evidence" value="ECO:0007669"/>
    <property type="project" value="TreeGrafter"/>
</dbReference>
<dbReference type="InterPro" id="IPR000644">
    <property type="entry name" value="CBS_dom"/>
</dbReference>
<dbReference type="FunFam" id="3.30.70.270:FF:000001">
    <property type="entry name" value="Diguanylate cyclase domain protein"/>
    <property type="match status" value="1"/>
</dbReference>
<organism evidence="8 9">
    <name type="scientific">Pirellula staleyi (strain ATCC 27377 / DSM 6068 / ICPB 4128)</name>
    <name type="common">Pirella staleyi</name>
    <dbReference type="NCBI Taxonomy" id="530564"/>
    <lineage>
        <taxon>Bacteria</taxon>
        <taxon>Pseudomonadati</taxon>
        <taxon>Planctomycetota</taxon>
        <taxon>Planctomycetia</taxon>
        <taxon>Pirellulales</taxon>
        <taxon>Pirellulaceae</taxon>
        <taxon>Pirellula</taxon>
    </lineage>
</organism>
<dbReference type="eggNOG" id="COG3706">
    <property type="taxonomic scope" value="Bacteria"/>
</dbReference>
<dbReference type="PROSITE" id="PS51371">
    <property type="entry name" value="CBS"/>
    <property type="match status" value="2"/>
</dbReference>
<dbReference type="eggNOG" id="COG2524">
    <property type="taxonomic scope" value="Bacteria"/>
</dbReference>
<name>D2QYB7_PIRSD</name>
<evidence type="ECO:0000259" key="7">
    <source>
        <dbReference type="PROSITE" id="PS51371"/>
    </source>
</evidence>
<dbReference type="Pfam" id="PF00072">
    <property type="entry name" value="Response_reg"/>
    <property type="match status" value="1"/>
</dbReference>
<dbReference type="SMART" id="SM00448">
    <property type="entry name" value="REC"/>
    <property type="match status" value="1"/>
</dbReference>
<feature type="domain" description="GGDEF" evidence="6">
    <location>
        <begin position="166"/>
        <end position="299"/>
    </location>
</feature>
<evidence type="ECO:0000313" key="9">
    <source>
        <dbReference type="Proteomes" id="UP000001887"/>
    </source>
</evidence>
<evidence type="ECO:0000259" key="6">
    <source>
        <dbReference type="PROSITE" id="PS50887"/>
    </source>
</evidence>
<dbReference type="Pfam" id="PF00990">
    <property type="entry name" value="GGDEF"/>
    <property type="match status" value="1"/>
</dbReference>
<dbReference type="InterPro" id="IPR029787">
    <property type="entry name" value="Nucleotide_cyclase"/>
</dbReference>
<dbReference type="GO" id="GO:1902201">
    <property type="term" value="P:negative regulation of bacterial-type flagellum-dependent cell motility"/>
    <property type="evidence" value="ECO:0007669"/>
    <property type="project" value="TreeGrafter"/>
</dbReference>
<dbReference type="GO" id="GO:0005886">
    <property type="term" value="C:plasma membrane"/>
    <property type="evidence" value="ECO:0007669"/>
    <property type="project" value="TreeGrafter"/>
</dbReference>
<dbReference type="PROSITE" id="PS50110">
    <property type="entry name" value="RESPONSE_REGULATORY"/>
    <property type="match status" value="1"/>
</dbReference>
<dbReference type="EMBL" id="CP001848">
    <property type="protein sequence ID" value="ADB16331.1"/>
    <property type="molecule type" value="Genomic_DNA"/>
</dbReference>
<evidence type="ECO:0000259" key="5">
    <source>
        <dbReference type="PROSITE" id="PS50110"/>
    </source>
</evidence>
<feature type="domain" description="Response regulatory" evidence="5">
    <location>
        <begin position="7"/>
        <end position="123"/>
    </location>
</feature>
<dbReference type="STRING" id="530564.Psta_1656"/>
<dbReference type="InterPro" id="IPR011006">
    <property type="entry name" value="CheY-like_superfamily"/>
</dbReference>
<dbReference type="KEGG" id="psl:Psta_1656"/>
<dbReference type="Pfam" id="PF00571">
    <property type="entry name" value="CBS"/>
    <property type="match status" value="2"/>
</dbReference>
<dbReference type="GO" id="GO:0000160">
    <property type="term" value="P:phosphorelay signal transduction system"/>
    <property type="evidence" value="ECO:0007669"/>
    <property type="project" value="InterPro"/>
</dbReference>
<dbReference type="PANTHER" id="PTHR45138:SF9">
    <property type="entry name" value="DIGUANYLATE CYCLASE DGCM-RELATED"/>
    <property type="match status" value="1"/>
</dbReference>
<keyword evidence="3" id="KW-0597">Phosphoprotein</keyword>
<protein>
    <recommendedName>
        <fullName evidence="1">diguanylate cyclase</fullName>
        <ecNumber evidence="1">2.7.7.65</ecNumber>
    </recommendedName>
</protein>
<dbReference type="Gene3D" id="3.10.580.10">
    <property type="entry name" value="CBS-domain"/>
    <property type="match status" value="1"/>
</dbReference>
<dbReference type="InterPro" id="IPR050469">
    <property type="entry name" value="Diguanylate_Cyclase"/>
</dbReference>